<protein>
    <submittedName>
        <fullName evidence="2">Nickel/cobalt transporter regulator</fullName>
    </submittedName>
</protein>
<reference evidence="3" key="1">
    <citation type="submission" date="2016-10" db="EMBL/GenBank/DDBJ databases">
        <authorList>
            <person name="Varghese N."/>
            <person name="Submissions S."/>
        </authorList>
    </citation>
    <scope>NUCLEOTIDE SEQUENCE [LARGE SCALE GENOMIC DNA]</scope>
    <source>
        <strain evidence="3">ATCC 700689</strain>
    </source>
</reference>
<dbReference type="AlphaFoldDB" id="A0A1G8UGC4"/>
<evidence type="ECO:0000313" key="2">
    <source>
        <dbReference type="EMBL" id="SDJ52799.1"/>
    </source>
</evidence>
<organism evidence="2 3">
    <name type="scientific">Pseudomonas abietaniphila</name>
    <dbReference type="NCBI Taxonomy" id="89065"/>
    <lineage>
        <taxon>Bacteria</taxon>
        <taxon>Pseudomonadati</taxon>
        <taxon>Pseudomonadota</taxon>
        <taxon>Gammaproteobacteria</taxon>
        <taxon>Pseudomonadales</taxon>
        <taxon>Pseudomonadaceae</taxon>
        <taxon>Pseudomonas</taxon>
    </lineage>
</organism>
<evidence type="ECO:0000256" key="1">
    <source>
        <dbReference type="SAM" id="SignalP"/>
    </source>
</evidence>
<dbReference type="EMBL" id="FNCO01000037">
    <property type="protein sequence ID" value="SDJ52799.1"/>
    <property type="molecule type" value="Genomic_DNA"/>
</dbReference>
<proteinExistence type="predicted"/>
<keyword evidence="3" id="KW-1185">Reference proteome</keyword>
<dbReference type="InterPro" id="IPR024572">
    <property type="entry name" value="RcnB"/>
</dbReference>
<dbReference type="Pfam" id="PF11776">
    <property type="entry name" value="RcnB"/>
    <property type="match status" value="1"/>
</dbReference>
<name>A0A1G8UGC4_9PSED</name>
<feature type="chain" id="PRO_5010317934" evidence="1">
    <location>
        <begin position="25"/>
        <end position="101"/>
    </location>
</feature>
<dbReference type="Proteomes" id="UP000182894">
    <property type="component" value="Unassembled WGS sequence"/>
</dbReference>
<sequence length="101" mass="11272">MIRNKTLCHLTFAALCGLSSFSYAAEEPSVTMDRPGAGVRQIKEGDNVPDEFQRPSLAVKDWQKHHLSAPGKDEQWVKIQDKYALVSIPTGTIKQMVDQSK</sequence>
<gene>
    <name evidence="2" type="ORF">SAMN05216605_1372</name>
</gene>
<evidence type="ECO:0000313" key="3">
    <source>
        <dbReference type="Proteomes" id="UP000182894"/>
    </source>
</evidence>
<feature type="signal peptide" evidence="1">
    <location>
        <begin position="1"/>
        <end position="24"/>
    </location>
</feature>
<dbReference type="Gene3D" id="3.10.450.160">
    <property type="entry name" value="inner membrane protein cigr"/>
    <property type="match status" value="1"/>
</dbReference>
<keyword evidence="1" id="KW-0732">Signal</keyword>
<accession>A0A1G8UGC4</accession>